<feature type="compositionally biased region" description="Pro residues" evidence="3">
    <location>
        <begin position="183"/>
        <end position="195"/>
    </location>
</feature>
<dbReference type="PROSITE" id="PS50002">
    <property type="entry name" value="SH3"/>
    <property type="match status" value="1"/>
</dbReference>
<dbReference type="InterPro" id="IPR001452">
    <property type="entry name" value="SH3_domain"/>
</dbReference>
<comment type="caution">
    <text evidence="5">The sequence shown here is derived from an EMBL/GenBank/DDBJ whole genome shotgun (WGS) entry which is preliminary data.</text>
</comment>
<evidence type="ECO:0000313" key="6">
    <source>
        <dbReference type="Proteomes" id="UP000320762"/>
    </source>
</evidence>
<dbReference type="PRINTS" id="PR00452">
    <property type="entry name" value="SH3DOMAIN"/>
</dbReference>
<evidence type="ECO:0000256" key="3">
    <source>
        <dbReference type="SAM" id="MobiDB-lite"/>
    </source>
</evidence>
<dbReference type="SMART" id="SM00326">
    <property type="entry name" value="SH3"/>
    <property type="match status" value="1"/>
</dbReference>
<dbReference type="PRINTS" id="PR00499">
    <property type="entry name" value="P67PHOX"/>
</dbReference>
<feature type="domain" description="SH3" evidence="4">
    <location>
        <begin position="95"/>
        <end position="156"/>
    </location>
</feature>
<sequence length="241" mass="25623">MTVSVDALSILIQQTRQNVEFLIAQNKISALDGRDILAKLPTEFADDMLASRAANLSVSPPMPSMPVMPSVTSAYSPAPPSAPVYSPPPQVSSPAKLQQARALWAYNEKGEDANDLAFTAGETIEIVEETNTDWWTGRARGKQGLFPSNYVEKIGHAAPAPPAGLPAPYRNVTPSYPSYQPAYQPPPQGPPPPAQYTPFNGGPVSMQAAPAPVAPEEPKKSKFGKYGNTVSSTYVVASPCS</sequence>
<reference evidence="5 6" key="1">
    <citation type="journal article" date="2019" name="New Phytol.">
        <title>Comparative genomics reveals unique wood-decay strategies and fruiting body development in the Schizophyllaceae.</title>
        <authorList>
            <person name="Almasi E."/>
            <person name="Sahu N."/>
            <person name="Krizsan K."/>
            <person name="Balint B."/>
            <person name="Kovacs G.M."/>
            <person name="Kiss B."/>
            <person name="Cseklye J."/>
            <person name="Drula E."/>
            <person name="Henrissat B."/>
            <person name="Nagy I."/>
            <person name="Chovatia M."/>
            <person name="Adam C."/>
            <person name="LaButti K."/>
            <person name="Lipzen A."/>
            <person name="Riley R."/>
            <person name="Grigoriev I.V."/>
            <person name="Nagy L.G."/>
        </authorList>
    </citation>
    <scope>NUCLEOTIDE SEQUENCE [LARGE SCALE GENOMIC DNA]</scope>
    <source>
        <strain evidence="5 6">NL-1724</strain>
    </source>
</reference>
<dbReference type="EMBL" id="VDMD01000006">
    <property type="protein sequence ID" value="TRM64905.1"/>
    <property type="molecule type" value="Genomic_DNA"/>
</dbReference>
<dbReference type="STRING" id="97359.A0A550CJB5"/>
<dbReference type="Gene3D" id="2.30.30.40">
    <property type="entry name" value="SH3 Domains"/>
    <property type="match status" value="1"/>
</dbReference>
<protein>
    <submittedName>
        <fullName evidence="5">SH3 domain-containing protein</fullName>
    </submittedName>
</protein>
<feature type="region of interest" description="Disordered" evidence="3">
    <location>
        <begin position="176"/>
        <end position="226"/>
    </location>
</feature>
<keyword evidence="1 2" id="KW-0728">SH3 domain</keyword>
<dbReference type="InterPro" id="IPR050670">
    <property type="entry name" value="STAM"/>
</dbReference>
<dbReference type="PANTHER" id="PTHR45929">
    <property type="entry name" value="JAK PATHWAY SIGNAL TRANSDUCTION ADAPTOR MOLECULE"/>
    <property type="match status" value="1"/>
</dbReference>
<gene>
    <name evidence="5" type="ORF">BD626DRAFT_490302</name>
</gene>
<accession>A0A550CJB5</accession>
<name>A0A550CJB5_9AGAR</name>
<proteinExistence type="predicted"/>
<evidence type="ECO:0000259" key="4">
    <source>
        <dbReference type="PROSITE" id="PS50002"/>
    </source>
</evidence>
<dbReference type="SUPFAM" id="SSF50044">
    <property type="entry name" value="SH3-domain"/>
    <property type="match status" value="1"/>
</dbReference>
<dbReference type="FunFam" id="2.30.30.40:FF:000072">
    <property type="entry name" value="Unconventional Myosin IB"/>
    <property type="match status" value="1"/>
</dbReference>
<keyword evidence="6" id="KW-1185">Reference proteome</keyword>
<dbReference type="Proteomes" id="UP000320762">
    <property type="component" value="Unassembled WGS sequence"/>
</dbReference>
<organism evidence="5 6">
    <name type="scientific">Schizophyllum amplum</name>
    <dbReference type="NCBI Taxonomy" id="97359"/>
    <lineage>
        <taxon>Eukaryota</taxon>
        <taxon>Fungi</taxon>
        <taxon>Dikarya</taxon>
        <taxon>Basidiomycota</taxon>
        <taxon>Agaricomycotina</taxon>
        <taxon>Agaricomycetes</taxon>
        <taxon>Agaricomycetidae</taxon>
        <taxon>Agaricales</taxon>
        <taxon>Schizophyllaceae</taxon>
        <taxon>Schizophyllum</taxon>
    </lineage>
</organism>
<dbReference type="InterPro" id="IPR036028">
    <property type="entry name" value="SH3-like_dom_sf"/>
</dbReference>
<dbReference type="Pfam" id="PF00018">
    <property type="entry name" value="SH3_1"/>
    <property type="match status" value="1"/>
</dbReference>
<dbReference type="OrthoDB" id="5983572at2759"/>
<evidence type="ECO:0000256" key="2">
    <source>
        <dbReference type="PROSITE-ProRule" id="PRU00192"/>
    </source>
</evidence>
<evidence type="ECO:0000313" key="5">
    <source>
        <dbReference type="EMBL" id="TRM64905.1"/>
    </source>
</evidence>
<dbReference type="PANTHER" id="PTHR45929:SF7">
    <property type="entry name" value="LAS SEVENTEEN-BINDING PROTEIN 1"/>
    <property type="match status" value="1"/>
</dbReference>
<dbReference type="AlphaFoldDB" id="A0A550CJB5"/>
<evidence type="ECO:0000256" key="1">
    <source>
        <dbReference type="ARBA" id="ARBA00022443"/>
    </source>
</evidence>